<dbReference type="Gene3D" id="2.60.40.10">
    <property type="entry name" value="Immunoglobulins"/>
    <property type="match status" value="2"/>
</dbReference>
<dbReference type="GO" id="GO:0005886">
    <property type="term" value="C:plasma membrane"/>
    <property type="evidence" value="ECO:0007669"/>
    <property type="project" value="TreeGrafter"/>
</dbReference>
<dbReference type="FunFam" id="2.60.40.10:FF:000022">
    <property type="entry name" value="Cardiac titin"/>
    <property type="match status" value="2"/>
</dbReference>
<organism evidence="4 5">
    <name type="scientific">Sphaeramia orbicularis</name>
    <name type="common">orbiculate cardinalfish</name>
    <dbReference type="NCBI Taxonomy" id="375764"/>
    <lineage>
        <taxon>Eukaryota</taxon>
        <taxon>Metazoa</taxon>
        <taxon>Chordata</taxon>
        <taxon>Craniata</taxon>
        <taxon>Vertebrata</taxon>
        <taxon>Euteleostomi</taxon>
        <taxon>Actinopterygii</taxon>
        <taxon>Neopterygii</taxon>
        <taxon>Teleostei</taxon>
        <taxon>Neoteleostei</taxon>
        <taxon>Acanthomorphata</taxon>
        <taxon>Gobiaria</taxon>
        <taxon>Kurtiformes</taxon>
        <taxon>Apogonoidei</taxon>
        <taxon>Apogonidae</taxon>
        <taxon>Apogoninae</taxon>
        <taxon>Sphaeramia</taxon>
    </lineage>
</organism>
<dbReference type="AlphaFoldDB" id="A0A673ARS6"/>
<feature type="domain" description="Ig-like" evidence="3">
    <location>
        <begin position="100"/>
        <end position="174"/>
    </location>
</feature>
<dbReference type="PANTHER" id="PTHR45080">
    <property type="entry name" value="CONTACTIN 5"/>
    <property type="match status" value="1"/>
</dbReference>
<reference evidence="4" key="2">
    <citation type="submission" date="2025-08" db="UniProtKB">
        <authorList>
            <consortium name="Ensembl"/>
        </authorList>
    </citation>
    <scope>IDENTIFICATION</scope>
</reference>
<dbReference type="InterPro" id="IPR007110">
    <property type="entry name" value="Ig-like_dom"/>
</dbReference>
<dbReference type="PANTHER" id="PTHR45080:SF8">
    <property type="entry name" value="IG-LIKE DOMAIN-CONTAINING PROTEIN"/>
    <property type="match status" value="1"/>
</dbReference>
<sequence length="226" mass="24672">KKFIKYLFPESVNVKSGENVALEVRVSGSPELKTKWYKDNKELSVGAKYQMSFTKKVAILKIRSADKTDAGEYKLDVSNNVGTASCRTKLSVSDTHLVVGRPGEMECKVAGSAPLTTSWFHNGQEIKSGPNCEISCSDNNCRLSFPSIGLYDSGKYTCKAVNAAGSSDTSASMSVTEPPSFAETPEKMETLPGKNVSFTAKVRGTVLFYNSSWNYLPQNQFISSRS</sequence>
<dbReference type="PROSITE" id="PS50835">
    <property type="entry name" value="IG_LIKE"/>
    <property type="match status" value="2"/>
</dbReference>
<dbReference type="InterPro" id="IPR003598">
    <property type="entry name" value="Ig_sub2"/>
</dbReference>
<dbReference type="SUPFAM" id="SSF48726">
    <property type="entry name" value="Immunoglobulin"/>
    <property type="match status" value="2"/>
</dbReference>
<dbReference type="CDD" id="cd00096">
    <property type="entry name" value="Ig"/>
    <property type="match status" value="1"/>
</dbReference>
<dbReference type="GO" id="GO:0030424">
    <property type="term" value="C:axon"/>
    <property type="evidence" value="ECO:0007669"/>
    <property type="project" value="TreeGrafter"/>
</dbReference>
<evidence type="ECO:0000313" key="4">
    <source>
        <dbReference type="Ensembl" id="ENSSORP00005031082.1"/>
    </source>
</evidence>
<dbReference type="InterPro" id="IPR036179">
    <property type="entry name" value="Ig-like_dom_sf"/>
</dbReference>
<evidence type="ECO:0000256" key="2">
    <source>
        <dbReference type="ARBA" id="ARBA00023157"/>
    </source>
</evidence>
<dbReference type="Ensembl" id="ENSSORT00005031948.1">
    <property type="protein sequence ID" value="ENSSORP00005031082.1"/>
    <property type="gene ID" value="ENSSORG00005014824.1"/>
</dbReference>
<dbReference type="GO" id="GO:0050808">
    <property type="term" value="P:synapse organization"/>
    <property type="evidence" value="ECO:0007669"/>
    <property type="project" value="TreeGrafter"/>
</dbReference>
<evidence type="ECO:0000259" key="3">
    <source>
        <dbReference type="PROSITE" id="PS50835"/>
    </source>
</evidence>
<dbReference type="Pfam" id="PF07679">
    <property type="entry name" value="I-set"/>
    <property type="match status" value="2"/>
</dbReference>
<evidence type="ECO:0000256" key="1">
    <source>
        <dbReference type="ARBA" id="ARBA00022729"/>
    </source>
</evidence>
<dbReference type="InterPro" id="IPR013783">
    <property type="entry name" value="Ig-like_fold"/>
</dbReference>
<dbReference type="InterPro" id="IPR003599">
    <property type="entry name" value="Ig_sub"/>
</dbReference>
<dbReference type="GO" id="GO:0007156">
    <property type="term" value="P:homophilic cell adhesion via plasma membrane adhesion molecules"/>
    <property type="evidence" value="ECO:0007669"/>
    <property type="project" value="TreeGrafter"/>
</dbReference>
<dbReference type="SMART" id="SM00408">
    <property type="entry name" value="IGc2"/>
    <property type="match status" value="2"/>
</dbReference>
<dbReference type="SMART" id="SM00409">
    <property type="entry name" value="IG"/>
    <property type="match status" value="2"/>
</dbReference>
<reference evidence="4" key="3">
    <citation type="submission" date="2025-09" db="UniProtKB">
        <authorList>
            <consortium name="Ensembl"/>
        </authorList>
    </citation>
    <scope>IDENTIFICATION</scope>
</reference>
<keyword evidence="1" id="KW-0732">Signal</keyword>
<dbReference type="Proteomes" id="UP000472271">
    <property type="component" value="Chromosome 21"/>
</dbReference>
<name>A0A673ARS6_9TELE</name>
<keyword evidence="5" id="KW-1185">Reference proteome</keyword>
<keyword evidence="2" id="KW-1015">Disulfide bond</keyword>
<dbReference type="InterPro" id="IPR050958">
    <property type="entry name" value="Cell_Adh-Cytoskel_Orgn"/>
</dbReference>
<reference evidence="4" key="1">
    <citation type="submission" date="2019-06" db="EMBL/GenBank/DDBJ databases">
        <authorList>
            <consortium name="Wellcome Sanger Institute Data Sharing"/>
        </authorList>
    </citation>
    <scope>NUCLEOTIDE SEQUENCE [LARGE SCALE GENOMIC DNA]</scope>
</reference>
<dbReference type="InterPro" id="IPR013098">
    <property type="entry name" value="Ig_I-set"/>
</dbReference>
<accession>A0A673ARS6</accession>
<feature type="domain" description="Ig-like" evidence="3">
    <location>
        <begin position="1"/>
        <end position="93"/>
    </location>
</feature>
<evidence type="ECO:0000313" key="5">
    <source>
        <dbReference type="Proteomes" id="UP000472271"/>
    </source>
</evidence>
<protein>
    <recommendedName>
        <fullName evidence="3">Ig-like domain-containing protein</fullName>
    </recommendedName>
</protein>
<dbReference type="InParanoid" id="A0A673ARS6"/>
<dbReference type="GO" id="GO:0043025">
    <property type="term" value="C:neuronal cell body"/>
    <property type="evidence" value="ECO:0007669"/>
    <property type="project" value="TreeGrafter"/>
</dbReference>
<proteinExistence type="predicted"/>
<dbReference type="GO" id="GO:0008046">
    <property type="term" value="F:axon guidance receptor activity"/>
    <property type="evidence" value="ECO:0007669"/>
    <property type="project" value="TreeGrafter"/>
</dbReference>